<keyword evidence="9" id="KW-1133">Transmembrane helix</keyword>
<evidence type="ECO:0000256" key="2">
    <source>
        <dbReference type="ARBA" id="ARBA00022723"/>
    </source>
</evidence>
<dbReference type="InterPro" id="IPR036779">
    <property type="entry name" value="LysM_dom_sf"/>
</dbReference>
<keyword evidence="9" id="KW-0812">Transmembrane</keyword>
<dbReference type="GO" id="GO:0004252">
    <property type="term" value="F:serine-type endopeptidase activity"/>
    <property type="evidence" value="ECO:0007669"/>
    <property type="project" value="InterPro"/>
</dbReference>
<proteinExistence type="predicted"/>
<feature type="domain" description="LysM" evidence="10">
    <location>
        <begin position="388"/>
        <end position="432"/>
    </location>
</feature>
<feature type="domain" description="LysM" evidence="10">
    <location>
        <begin position="500"/>
        <end position="544"/>
    </location>
</feature>
<feature type="domain" description="LysM" evidence="10">
    <location>
        <begin position="556"/>
        <end position="600"/>
    </location>
</feature>
<dbReference type="CDD" id="cd00118">
    <property type="entry name" value="LysM"/>
    <property type="match status" value="4"/>
</dbReference>
<evidence type="ECO:0000313" key="12">
    <source>
        <dbReference type="Proteomes" id="UP000192783"/>
    </source>
</evidence>
<keyword evidence="3" id="KW-0732">Signal</keyword>
<evidence type="ECO:0000256" key="7">
    <source>
        <dbReference type="ARBA" id="ARBA00023049"/>
    </source>
</evidence>
<reference evidence="11 12" key="1">
    <citation type="submission" date="2017-04" db="EMBL/GenBank/DDBJ databases">
        <authorList>
            <person name="Afonso C.L."/>
            <person name="Miller P.J."/>
            <person name="Scott M.A."/>
            <person name="Spackman E."/>
            <person name="Goraichik I."/>
            <person name="Dimitrov K.M."/>
            <person name="Suarez D.L."/>
            <person name="Swayne D.E."/>
        </authorList>
    </citation>
    <scope>NUCLEOTIDE SEQUENCE [LARGE SCALE GENOMIC DNA]</scope>
    <source>
        <strain evidence="11 12">DSM 13146</strain>
    </source>
</reference>
<dbReference type="GO" id="GO:0008237">
    <property type="term" value="F:metallopeptidase activity"/>
    <property type="evidence" value="ECO:0007669"/>
    <property type="project" value="UniProtKB-KW"/>
</dbReference>
<feature type="domain" description="LysM" evidence="10">
    <location>
        <begin position="444"/>
        <end position="488"/>
    </location>
</feature>
<dbReference type="InterPro" id="IPR005073">
    <property type="entry name" value="Peptidase_M74"/>
</dbReference>
<evidence type="ECO:0000256" key="1">
    <source>
        <dbReference type="ARBA" id="ARBA00022670"/>
    </source>
</evidence>
<dbReference type="PROSITE" id="PS51782">
    <property type="entry name" value="LYSM"/>
    <property type="match status" value="5"/>
</dbReference>
<dbReference type="SUPFAM" id="SSF55166">
    <property type="entry name" value="Hedgehog/DD-peptidase"/>
    <property type="match status" value="1"/>
</dbReference>
<dbReference type="PANTHER" id="PTHR33734:SF22">
    <property type="entry name" value="MEMBRANE-BOUND LYTIC MUREIN TRANSGLYCOSYLASE D"/>
    <property type="match status" value="1"/>
</dbReference>
<evidence type="ECO:0000256" key="6">
    <source>
        <dbReference type="ARBA" id="ARBA00022833"/>
    </source>
</evidence>
<gene>
    <name evidence="11" type="ORF">SAMN02746041_01708</name>
</gene>
<keyword evidence="1" id="KW-0645">Protease</keyword>
<sequence>MLGCQDAPRPPSHAVTKESLASPERGRTPLTDCKDKMGRPATLPAAGRRRWVGSAAVALCALFVCLAAAPEGWALTRSIGKPFRGRLEGGIRFPADLGGYRLRGPERSYATPELIGGVLDAIEKVRTAYPHTVDVQIGDISRRRGGWFRGHRSHQNGRDIDIGMYAKGNRLLPHFVPMNRHNLDVAKTWTLVDGLLQTGRVKYIFMDRSIQRLLYRYALDHGWDKTYLDRLFYNVGKAHREAIIRHARRHRDHLHVRFYAPWSTLAGKLRRLDPHRAALIELAQNAFLPKTVHYYVHGTEPDLRTLARSFGVRLDDLLRWNNLTEASPLSPGMQLVYYRRGFELEPVHVASSLQPRTLLSGKPLQLASVQHRDLVEHLPTSKSEKTPEIYRVRRGDSLWAIARRHNLSLQKLCQMNNLDSRKPLRQGTRLIVGYRIGSSKAPATVHTVTPGESLWAIAKKYGVPLKTLCRANGLDTRATLRPGQKLAIPSAPKGEQRGPKIYRVRRGDSLWAIAKRHNLSIHKLCRMNNLDSRKPLKLGMRLIVGYRIGSSKAPATVHTVTPGESLWAIAKKYGVPLKTLCRANGLDTRATLRPGQKLAIPSHRL</sequence>
<evidence type="ECO:0000256" key="9">
    <source>
        <dbReference type="SAM" id="Phobius"/>
    </source>
</evidence>
<dbReference type="InterPro" id="IPR009045">
    <property type="entry name" value="Zn_M74/Hedgehog-like"/>
</dbReference>
<evidence type="ECO:0000259" key="10">
    <source>
        <dbReference type="PROSITE" id="PS51782"/>
    </source>
</evidence>
<keyword evidence="12" id="KW-1185">Reference proteome</keyword>
<dbReference type="GO" id="GO:0006508">
    <property type="term" value="P:proteolysis"/>
    <property type="evidence" value="ECO:0007669"/>
    <property type="project" value="UniProtKB-KW"/>
</dbReference>
<dbReference type="EMBL" id="FWXF01000008">
    <property type="protein sequence ID" value="SMC23353.1"/>
    <property type="molecule type" value="Genomic_DNA"/>
</dbReference>
<keyword evidence="2" id="KW-0479">Metal-binding</keyword>
<dbReference type="SMART" id="SM00257">
    <property type="entry name" value="LysM"/>
    <property type="match status" value="4"/>
</dbReference>
<organism evidence="11 12">
    <name type="scientific">Desulfacinum hydrothermale DSM 13146</name>
    <dbReference type="NCBI Taxonomy" id="1121390"/>
    <lineage>
        <taxon>Bacteria</taxon>
        <taxon>Pseudomonadati</taxon>
        <taxon>Thermodesulfobacteriota</taxon>
        <taxon>Syntrophobacteria</taxon>
        <taxon>Syntrophobacterales</taxon>
        <taxon>Syntrophobacteraceae</taxon>
        <taxon>Desulfacinum</taxon>
    </lineage>
</organism>
<evidence type="ECO:0000256" key="5">
    <source>
        <dbReference type="ARBA" id="ARBA00022801"/>
    </source>
</evidence>
<accession>A0A1W1XH80</accession>
<feature type="transmembrane region" description="Helical" evidence="9">
    <location>
        <begin position="51"/>
        <end position="69"/>
    </location>
</feature>
<dbReference type="InterPro" id="IPR018392">
    <property type="entry name" value="LysM"/>
</dbReference>
<dbReference type="Proteomes" id="UP000192783">
    <property type="component" value="Unassembled WGS sequence"/>
</dbReference>
<name>A0A1W1XH80_9BACT</name>
<keyword evidence="6" id="KW-0862">Zinc</keyword>
<dbReference type="GO" id="GO:0046872">
    <property type="term" value="F:metal ion binding"/>
    <property type="evidence" value="ECO:0007669"/>
    <property type="project" value="UniProtKB-KW"/>
</dbReference>
<evidence type="ECO:0000256" key="3">
    <source>
        <dbReference type="ARBA" id="ARBA00022729"/>
    </source>
</evidence>
<evidence type="ECO:0000256" key="8">
    <source>
        <dbReference type="SAM" id="MobiDB-lite"/>
    </source>
</evidence>
<dbReference type="GO" id="GO:0008932">
    <property type="term" value="F:lytic endotransglycosylase activity"/>
    <property type="evidence" value="ECO:0007669"/>
    <property type="project" value="TreeGrafter"/>
</dbReference>
<evidence type="ECO:0000313" key="11">
    <source>
        <dbReference type="EMBL" id="SMC23353.1"/>
    </source>
</evidence>
<keyword evidence="7" id="KW-0482">Metalloprotease</keyword>
<dbReference type="Pfam" id="PF01476">
    <property type="entry name" value="LysM"/>
    <property type="match status" value="5"/>
</dbReference>
<feature type="domain" description="LysM" evidence="10">
    <location>
        <begin position="293"/>
        <end position="337"/>
    </location>
</feature>
<dbReference type="PANTHER" id="PTHR33734">
    <property type="entry name" value="LYSM DOMAIN-CONTAINING GPI-ANCHORED PROTEIN 2"/>
    <property type="match status" value="1"/>
</dbReference>
<dbReference type="SUPFAM" id="SSF54106">
    <property type="entry name" value="LysM domain"/>
    <property type="match status" value="4"/>
</dbReference>
<dbReference type="STRING" id="1121390.SAMN02746041_01708"/>
<dbReference type="Pfam" id="PF03411">
    <property type="entry name" value="Peptidase_M74"/>
    <property type="match status" value="1"/>
</dbReference>
<dbReference type="GO" id="GO:0030288">
    <property type="term" value="C:outer membrane-bounded periplasmic space"/>
    <property type="evidence" value="ECO:0007669"/>
    <property type="project" value="InterPro"/>
</dbReference>
<feature type="region of interest" description="Disordered" evidence="8">
    <location>
        <begin position="1"/>
        <end position="39"/>
    </location>
</feature>
<keyword evidence="5" id="KW-0378">Hydrolase</keyword>
<evidence type="ECO:0000256" key="4">
    <source>
        <dbReference type="ARBA" id="ARBA00022764"/>
    </source>
</evidence>
<dbReference type="AlphaFoldDB" id="A0A1W1XH80"/>
<feature type="compositionally biased region" description="Basic and acidic residues" evidence="8">
    <location>
        <begin position="24"/>
        <end position="38"/>
    </location>
</feature>
<dbReference type="Gene3D" id="3.30.1380.10">
    <property type="match status" value="1"/>
</dbReference>
<keyword evidence="9" id="KW-0472">Membrane</keyword>
<protein>
    <submittedName>
        <fullName evidence="11">LysM repeat-containing protein</fullName>
    </submittedName>
</protein>
<keyword evidence="4" id="KW-0574">Periplasm</keyword>
<dbReference type="Gene3D" id="3.10.350.10">
    <property type="entry name" value="LysM domain"/>
    <property type="match status" value="4"/>
</dbReference>